<dbReference type="Proteomes" id="UP000261080">
    <property type="component" value="Unassembled WGS sequence"/>
</dbReference>
<dbReference type="OrthoDB" id="2479977at2"/>
<name>A0A3E3K0E9_9FIRM</name>
<keyword evidence="2" id="KW-1185">Reference proteome</keyword>
<dbReference type="AlphaFoldDB" id="A0A3E3K0E9"/>
<dbReference type="Pfam" id="PF18951">
    <property type="entry name" value="DUF5695"/>
    <property type="match status" value="1"/>
</dbReference>
<evidence type="ECO:0000313" key="2">
    <source>
        <dbReference type="Proteomes" id="UP000261080"/>
    </source>
</evidence>
<dbReference type="RefSeq" id="WP_117493654.1">
    <property type="nucleotide sequence ID" value="NZ_CALBAT010000022.1"/>
</dbReference>
<accession>A0A3E3K0E9</accession>
<proteinExistence type="predicted"/>
<comment type="caution">
    <text evidence="1">The sequence shown here is derived from an EMBL/GenBank/DDBJ whole genome shotgun (WGS) entry which is preliminary data.</text>
</comment>
<evidence type="ECO:0000313" key="1">
    <source>
        <dbReference type="EMBL" id="RGE86113.1"/>
    </source>
</evidence>
<protein>
    <submittedName>
        <fullName evidence="1">Uncharacterized protein</fullName>
    </submittedName>
</protein>
<reference evidence="1 2" key="1">
    <citation type="submission" date="2018-08" db="EMBL/GenBank/DDBJ databases">
        <title>A genome reference for cultivated species of the human gut microbiota.</title>
        <authorList>
            <person name="Zou Y."/>
            <person name="Xue W."/>
            <person name="Luo G."/>
        </authorList>
    </citation>
    <scope>NUCLEOTIDE SEQUENCE [LARGE SCALE GENOMIC DNA]</scope>
    <source>
        <strain evidence="1 2">AF37-2AT</strain>
    </source>
</reference>
<dbReference type="EMBL" id="QVLX01000006">
    <property type="protein sequence ID" value="RGE86113.1"/>
    <property type="molecule type" value="Genomic_DNA"/>
</dbReference>
<sequence>MSAIFLENKQMTAGFDPETGKLISIRMKGDPLKTEYIGNRKNISYPSIREANQWMGDVRFRIWDENAEGWREERTADSEDNRIVSVEEDKVRVSWLEPSEKQKGIRTLNTEQTFQMKEDGLHWGLTVKNPLDQEIEVGEISLAFLTNTDYTGIFEDEKYQDFENWRGIKQKLWHEQRVFQHLSIDGSSSYVFCQRPKGDYPGLLFQILDGGKIETAYQMDPAIGCQWSLTFEGPYYLSLYSAAARKCEGWKEETEQQKYGMNGNSSLLLKPYEMKQFHFRFCAVGSEEERKENLVSEGQLDVDVQPSMAAPVGIPVKLRLRCKDEPRLIPVANNMQIQAVKKENNSYFYELTFTEPGQKKVRVHHGKGETILMFYATDTIRDLLVKHADFIVRRQYYRNEYDPFGRNHAFLPYDDGVEMLFTESEESWQVGALDEYALPVAMFLAEKNTLIPNPAEISVLEEYIDDCLYGKLQEKDTYYARRGLYYEDRTPSDIACGNKWDKEKAESILRSFNYPLISDIYYSMYRIAKQYGLTEKRDAETYLEMAYRTSMTGYELGKNKFNGAPAGATIVDLVETLKEEEPQWYEKLNRKVAFIAEENAGSIYPFGSELYVDQTSHNQYEAMMRYYGKEEKLDEAYRITAALRGGRQPEWFLYGNEKRGNVCCWYGTPLNSRVLFHGFEHTGDESMLKLGYGGLLSFLTCIRSNGAAHGWYLFWPDRSGFDFRSLDTDMGMYGYLFSAKSYVVDDTVFGRCGYGCLYERKEGKEWMIPYDGLGVRFCSIPHKIRIECESGSINKICIDETNRRITVQLEECQYGTPSLRVWNDNTEEGWTIEGPDSQIRTLTTGETILNGQEGR</sequence>
<dbReference type="InterPro" id="IPR043750">
    <property type="entry name" value="DUF5695"/>
</dbReference>
<organism evidence="1 2">
    <name type="scientific">Sellimonas intestinalis</name>
    <dbReference type="NCBI Taxonomy" id="1653434"/>
    <lineage>
        <taxon>Bacteria</taxon>
        <taxon>Bacillati</taxon>
        <taxon>Bacillota</taxon>
        <taxon>Clostridia</taxon>
        <taxon>Lachnospirales</taxon>
        <taxon>Lachnospiraceae</taxon>
        <taxon>Sellimonas</taxon>
    </lineage>
</organism>
<gene>
    <name evidence="1" type="ORF">DW016_11530</name>
</gene>